<evidence type="ECO:0000313" key="18">
    <source>
        <dbReference type="Proteomes" id="UP001500945"/>
    </source>
</evidence>
<keyword evidence="9 14" id="KW-0408">Iron</keyword>
<dbReference type="Gene3D" id="3.40.50.300">
    <property type="entry name" value="P-loop containing nucleotide triphosphate hydrolases"/>
    <property type="match status" value="1"/>
</dbReference>
<keyword evidence="12 14" id="KW-0472">Membrane</keyword>
<evidence type="ECO:0000256" key="9">
    <source>
        <dbReference type="ARBA" id="ARBA00023004"/>
    </source>
</evidence>
<evidence type="ECO:0000256" key="4">
    <source>
        <dbReference type="ARBA" id="ARBA00022475"/>
    </source>
</evidence>
<feature type="transmembrane region" description="Helical" evidence="14">
    <location>
        <begin position="608"/>
        <end position="628"/>
    </location>
</feature>
<evidence type="ECO:0000256" key="3">
    <source>
        <dbReference type="ARBA" id="ARBA00022448"/>
    </source>
</evidence>
<keyword evidence="7" id="KW-0547">Nucleotide-binding</keyword>
<dbReference type="InterPro" id="IPR050860">
    <property type="entry name" value="FeoB_GTPase"/>
</dbReference>
<feature type="domain" description="FeoB-type G" evidence="16">
    <location>
        <begin position="28"/>
        <end position="193"/>
    </location>
</feature>
<feature type="transmembrane region" description="Helical" evidence="14">
    <location>
        <begin position="437"/>
        <end position="456"/>
    </location>
</feature>
<dbReference type="InterPro" id="IPR011640">
    <property type="entry name" value="Fe2_transport_prot_B_C"/>
</dbReference>
<dbReference type="InterPro" id="IPR027417">
    <property type="entry name" value="P-loop_NTPase"/>
</dbReference>
<dbReference type="PROSITE" id="PS51711">
    <property type="entry name" value="G_FEOB"/>
    <property type="match status" value="1"/>
</dbReference>
<feature type="transmembrane region" description="Helical" evidence="14">
    <location>
        <begin position="494"/>
        <end position="513"/>
    </location>
</feature>
<reference evidence="18" key="1">
    <citation type="journal article" date="2019" name="Int. J. Syst. Evol. Microbiol.">
        <title>The Global Catalogue of Microorganisms (GCM) 10K type strain sequencing project: providing services to taxonomists for standard genome sequencing and annotation.</title>
        <authorList>
            <consortium name="The Broad Institute Genomics Platform"/>
            <consortium name="The Broad Institute Genome Sequencing Center for Infectious Disease"/>
            <person name="Wu L."/>
            <person name="Ma J."/>
        </authorList>
    </citation>
    <scope>NUCLEOTIDE SEQUENCE [LARGE SCALE GENOMIC DNA]</scope>
    <source>
        <strain evidence="18">JCM 17809</strain>
    </source>
</reference>
<keyword evidence="10" id="KW-0406">Ion transport</keyword>
<name>A0ABP8KD26_9MICO</name>
<gene>
    <name evidence="17" type="primary">feoB</name>
    <name evidence="17" type="ORF">GCM10023168_16400</name>
</gene>
<dbReference type="PANTHER" id="PTHR43185:SF1">
    <property type="entry name" value="FE(2+) TRANSPORTER FEOB"/>
    <property type="match status" value="1"/>
</dbReference>
<dbReference type="InterPro" id="IPR006073">
    <property type="entry name" value="GTP-bd"/>
</dbReference>
<feature type="transmembrane region" description="Helical" evidence="14">
    <location>
        <begin position="259"/>
        <end position="278"/>
    </location>
</feature>
<dbReference type="EMBL" id="BAABGM010000011">
    <property type="protein sequence ID" value="GAA4404149.1"/>
    <property type="molecule type" value="Genomic_DNA"/>
</dbReference>
<keyword evidence="11 14" id="KW-0342">GTP-binding</keyword>
<comment type="caution">
    <text evidence="17">The sequence shown here is derived from an EMBL/GenBank/DDBJ whole genome shotgun (WGS) entry which is preliminary data.</text>
</comment>
<dbReference type="PRINTS" id="PR00326">
    <property type="entry name" value="GTP1OBG"/>
</dbReference>
<feature type="region of interest" description="Disordered" evidence="15">
    <location>
        <begin position="196"/>
        <end position="218"/>
    </location>
</feature>
<evidence type="ECO:0000256" key="6">
    <source>
        <dbReference type="ARBA" id="ARBA00022692"/>
    </source>
</evidence>
<dbReference type="Pfam" id="PF02421">
    <property type="entry name" value="FeoB_N"/>
    <property type="match status" value="1"/>
</dbReference>
<keyword evidence="4" id="KW-1003">Cell membrane</keyword>
<comment type="similarity">
    <text evidence="14">Belongs to the TRAFAC class TrmE-Era-EngA-EngB-Septin-like GTPase superfamily. FeoB GTPase (TC 9.A.8) family.</text>
</comment>
<feature type="transmembrane region" description="Helical" evidence="14">
    <location>
        <begin position="326"/>
        <end position="350"/>
    </location>
</feature>
<dbReference type="SUPFAM" id="SSF52540">
    <property type="entry name" value="P-loop containing nucleoside triphosphate hydrolases"/>
    <property type="match status" value="1"/>
</dbReference>
<evidence type="ECO:0000256" key="14">
    <source>
        <dbReference type="RuleBase" id="RU362098"/>
    </source>
</evidence>
<evidence type="ECO:0000256" key="11">
    <source>
        <dbReference type="ARBA" id="ARBA00023134"/>
    </source>
</evidence>
<dbReference type="CDD" id="cd01879">
    <property type="entry name" value="FeoB"/>
    <property type="match status" value="1"/>
</dbReference>
<dbReference type="Pfam" id="PF07664">
    <property type="entry name" value="FeoB_C"/>
    <property type="match status" value="1"/>
</dbReference>
<evidence type="ECO:0000256" key="7">
    <source>
        <dbReference type="ARBA" id="ARBA00022741"/>
    </source>
</evidence>
<protein>
    <recommendedName>
        <fullName evidence="13 14">Ferrous iron transport protein B</fullName>
    </recommendedName>
</protein>
<feature type="transmembrane region" description="Helical" evidence="14">
    <location>
        <begin position="640"/>
        <end position="660"/>
    </location>
</feature>
<evidence type="ECO:0000256" key="8">
    <source>
        <dbReference type="ARBA" id="ARBA00022989"/>
    </source>
</evidence>
<keyword evidence="8 14" id="KW-1133">Transmembrane helix</keyword>
<dbReference type="Pfam" id="PF07670">
    <property type="entry name" value="Gate"/>
    <property type="match status" value="2"/>
</dbReference>
<evidence type="ECO:0000256" key="13">
    <source>
        <dbReference type="NCBIfam" id="TIGR00437"/>
    </source>
</evidence>
<accession>A0ABP8KD26</accession>
<keyword evidence="5 14" id="KW-0410">Iron transport</keyword>
<comment type="function">
    <text evidence="1 14">Probable transporter of a GTP-driven Fe(2+) uptake system.</text>
</comment>
<feature type="compositionally biased region" description="Acidic residues" evidence="15">
    <location>
        <begin position="205"/>
        <end position="218"/>
    </location>
</feature>
<dbReference type="InterPro" id="IPR030389">
    <property type="entry name" value="G_FEOB_dom"/>
</dbReference>
<sequence>MPPPPRPRAATGPSCHEDGSAPRAPRGAPVVVLAGAPNVGKSTLFNALTGARRTVGNWPGTTVEVGRGGCAVGGRVADVVDLPGAYSLDPLSPDEALTRDVVLAEGGARPDVVVVVASAAHLARSLYLVAQVRETALPVVVALTMGDVAARRRVRVDAVALAAAIGCPVVPLDPRRRNGVDDLLAAVRTALGAGAVRPRRRVEQPADDQPADEQSADDPLADELALADERFAWIDTAVTASMSTRAMTRRTWSDRIDRLATAPVVGPLLFLGVMWLVFQATTTLAAPLQDALDALVSGPVTAAGGRLVDAVGLGGTPVRGLLLDGVIAGVGMLLTFVPLMALMFLLLALLEDSGYMARAAVVTDRLMSRLGLPGRAFLPIVVGFGCNVPAVAATRILPDARHRVLTALLVPFTSCSARLTVYVLLATTFFPDHAGSVVFAMYVVSIVLVVLVGLALRATLWRALGADPLVIDLPPYQRPTARLSLSVTWLRLQGFLRTASGIIVATVVVVWLLQSIPVGAGSFGDVPVSESLYAALSRSVAPLLAPAGFGQWEAVSALLVGFVAKEAVISSWAQTYALAAPASSQDPGALGVQLHETFAVASGGHTGAAVAAFMVFLLAYTPCVATLAAQRRELGTRWTAFGVGLQLVVAWTLAVLVFQVGRVVS</sequence>
<evidence type="ECO:0000256" key="5">
    <source>
        <dbReference type="ARBA" id="ARBA00022496"/>
    </source>
</evidence>
<evidence type="ECO:0000256" key="12">
    <source>
        <dbReference type="ARBA" id="ARBA00023136"/>
    </source>
</evidence>
<proteinExistence type="inferred from homology"/>
<evidence type="ECO:0000256" key="1">
    <source>
        <dbReference type="ARBA" id="ARBA00003926"/>
    </source>
</evidence>
<comment type="subcellular location">
    <subcellularLocation>
        <location evidence="14">Cell inner membrane</location>
        <topology evidence="14">Multi-pass membrane protein</topology>
    </subcellularLocation>
    <subcellularLocation>
        <location evidence="2">Cell membrane</location>
        <topology evidence="2">Multi-pass membrane protein</topology>
    </subcellularLocation>
</comment>
<organism evidence="17 18">
    <name type="scientific">Fodinibacter luteus</name>
    <dbReference type="NCBI Taxonomy" id="552064"/>
    <lineage>
        <taxon>Bacteria</taxon>
        <taxon>Bacillati</taxon>
        <taxon>Actinomycetota</taxon>
        <taxon>Actinomycetes</taxon>
        <taxon>Micrococcales</taxon>
        <taxon>Intrasporangiaceae</taxon>
        <taxon>Fodinibacter (ex Wang et al. 2009)</taxon>
    </lineage>
</organism>
<evidence type="ECO:0000256" key="15">
    <source>
        <dbReference type="SAM" id="MobiDB-lite"/>
    </source>
</evidence>
<dbReference type="NCBIfam" id="TIGR00437">
    <property type="entry name" value="feoB"/>
    <property type="match status" value="1"/>
</dbReference>
<keyword evidence="3 14" id="KW-0813">Transport</keyword>
<evidence type="ECO:0000313" key="17">
    <source>
        <dbReference type="EMBL" id="GAA4404149.1"/>
    </source>
</evidence>
<comment type="caution">
    <text evidence="14">Lacks conserved residue(s) required for the propagation of feature annotation.</text>
</comment>
<dbReference type="InterPro" id="IPR003373">
    <property type="entry name" value="Fe2_transport_prot-B"/>
</dbReference>
<keyword evidence="6 14" id="KW-0812">Transmembrane</keyword>
<evidence type="ECO:0000256" key="10">
    <source>
        <dbReference type="ARBA" id="ARBA00023065"/>
    </source>
</evidence>
<dbReference type="PANTHER" id="PTHR43185">
    <property type="entry name" value="FERROUS IRON TRANSPORT PROTEIN B"/>
    <property type="match status" value="1"/>
</dbReference>
<dbReference type="InterPro" id="IPR011642">
    <property type="entry name" value="Gate_dom"/>
</dbReference>
<evidence type="ECO:0000256" key="2">
    <source>
        <dbReference type="ARBA" id="ARBA00004651"/>
    </source>
</evidence>
<evidence type="ECO:0000259" key="16">
    <source>
        <dbReference type="PROSITE" id="PS51711"/>
    </source>
</evidence>
<dbReference type="Proteomes" id="UP001500945">
    <property type="component" value="Unassembled WGS sequence"/>
</dbReference>
<feature type="region of interest" description="Disordered" evidence="15">
    <location>
        <begin position="1"/>
        <end position="25"/>
    </location>
</feature>
<keyword evidence="18" id="KW-1185">Reference proteome</keyword>